<feature type="domain" description="HTH LytTR-type" evidence="3">
    <location>
        <begin position="126"/>
        <end position="225"/>
    </location>
</feature>
<dbReference type="PANTHER" id="PTHR37299">
    <property type="entry name" value="TRANSCRIPTIONAL REGULATOR-RELATED"/>
    <property type="match status" value="1"/>
</dbReference>
<evidence type="ECO:0000259" key="3">
    <source>
        <dbReference type="PROSITE" id="PS50930"/>
    </source>
</evidence>
<reference evidence="5" key="1">
    <citation type="journal article" date="2019" name="Int. J. Syst. Evol. Microbiol.">
        <title>The Global Catalogue of Microorganisms (GCM) 10K type strain sequencing project: providing services to taxonomists for standard genome sequencing and annotation.</title>
        <authorList>
            <consortium name="The Broad Institute Genomics Platform"/>
            <consortium name="The Broad Institute Genome Sequencing Center for Infectious Disease"/>
            <person name="Wu L."/>
            <person name="Ma J."/>
        </authorList>
    </citation>
    <scope>NUCLEOTIDE SEQUENCE [LARGE SCALE GENOMIC DNA]</scope>
    <source>
        <strain evidence="5">CCM 8691</strain>
    </source>
</reference>
<feature type="modified residue" description="4-aspartylphosphate" evidence="1">
    <location>
        <position position="54"/>
    </location>
</feature>
<dbReference type="InterPro" id="IPR046947">
    <property type="entry name" value="LytR-like"/>
</dbReference>
<evidence type="ECO:0000259" key="2">
    <source>
        <dbReference type="PROSITE" id="PS50110"/>
    </source>
</evidence>
<dbReference type="Gene3D" id="2.40.50.1020">
    <property type="entry name" value="LytTr DNA-binding domain"/>
    <property type="match status" value="1"/>
</dbReference>
<sequence length="228" mass="26045">MMKCIILDDEPFAHQVLEVYINDTPGLVLAAGFRNAVEAYEYMNKNTVDLLFLDIEMPLINGISFLKALKEKPTTIFTTAYKQYAFEGFELGVIDYLLKPFSYDRFLTAIGKMNQTSPDISSDDTIAIREKDGISNILQSSILYIEGLKDYIRIVTEEREYVVYHTLKGILSKLNANNFFQCHRSFILNKTFIVRINQDIIICRDQSTFPIGSSFKKKFLDSLNKAGG</sequence>
<name>A0ABV8PH27_9SPHI</name>
<keyword evidence="5" id="KW-1185">Reference proteome</keyword>
<feature type="domain" description="Response regulatory" evidence="2">
    <location>
        <begin position="3"/>
        <end position="114"/>
    </location>
</feature>
<evidence type="ECO:0000256" key="1">
    <source>
        <dbReference type="PROSITE-ProRule" id="PRU00169"/>
    </source>
</evidence>
<dbReference type="SUPFAM" id="SSF52172">
    <property type="entry name" value="CheY-like"/>
    <property type="match status" value="1"/>
</dbReference>
<gene>
    <name evidence="4" type="ORF">ACFOWA_17605</name>
</gene>
<keyword evidence="1" id="KW-0597">Phosphoprotein</keyword>
<evidence type="ECO:0000313" key="4">
    <source>
        <dbReference type="EMBL" id="MFC4213016.1"/>
    </source>
</evidence>
<protein>
    <submittedName>
        <fullName evidence="4">LytR/AlgR family response regulator transcription factor</fullName>
    </submittedName>
</protein>
<dbReference type="Pfam" id="PF00072">
    <property type="entry name" value="Response_reg"/>
    <property type="match status" value="1"/>
</dbReference>
<dbReference type="SMART" id="SM00850">
    <property type="entry name" value="LytTR"/>
    <property type="match status" value="1"/>
</dbReference>
<dbReference type="Pfam" id="PF04397">
    <property type="entry name" value="LytTR"/>
    <property type="match status" value="1"/>
</dbReference>
<dbReference type="RefSeq" id="WP_378987652.1">
    <property type="nucleotide sequence ID" value="NZ_JBHSBW010000013.1"/>
</dbReference>
<organism evidence="4 5">
    <name type="scientific">Pedobacter lithocola</name>
    <dbReference type="NCBI Taxonomy" id="1908239"/>
    <lineage>
        <taxon>Bacteria</taxon>
        <taxon>Pseudomonadati</taxon>
        <taxon>Bacteroidota</taxon>
        <taxon>Sphingobacteriia</taxon>
        <taxon>Sphingobacteriales</taxon>
        <taxon>Sphingobacteriaceae</taxon>
        <taxon>Pedobacter</taxon>
    </lineage>
</organism>
<dbReference type="PANTHER" id="PTHR37299:SF1">
    <property type="entry name" value="STAGE 0 SPORULATION PROTEIN A HOMOLOG"/>
    <property type="match status" value="1"/>
</dbReference>
<dbReference type="PROSITE" id="PS50110">
    <property type="entry name" value="RESPONSE_REGULATORY"/>
    <property type="match status" value="1"/>
</dbReference>
<dbReference type="InterPro" id="IPR011006">
    <property type="entry name" value="CheY-like_superfamily"/>
</dbReference>
<dbReference type="Proteomes" id="UP001595789">
    <property type="component" value="Unassembled WGS sequence"/>
</dbReference>
<dbReference type="InterPro" id="IPR001789">
    <property type="entry name" value="Sig_transdc_resp-reg_receiver"/>
</dbReference>
<dbReference type="SMART" id="SM00448">
    <property type="entry name" value="REC"/>
    <property type="match status" value="1"/>
</dbReference>
<evidence type="ECO:0000313" key="5">
    <source>
        <dbReference type="Proteomes" id="UP001595789"/>
    </source>
</evidence>
<accession>A0ABV8PH27</accession>
<dbReference type="EMBL" id="JBHSBW010000013">
    <property type="protein sequence ID" value="MFC4213016.1"/>
    <property type="molecule type" value="Genomic_DNA"/>
</dbReference>
<dbReference type="InterPro" id="IPR007492">
    <property type="entry name" value="LytTR_DNA-bd_dom"/>
</dbReference>
<proteinExistence type="predicted"/>
<dbReference type="Gene3D" id="3.40.50.2300">
    <property type="match status" value="1"/>
</dbReference>
<comment type="caution">
    <text evidence="4">The sequence shown here is derived from an EMBL/GenBank/DDBJ whole genome shotgun (WGS) entry which is preliminary data.</text>
</comment>
<dbReference type="PROSITE" id="PS50930">
    <property type="entry name" value="HTH_LYTTR"/>
    <property type="match status" value="1"/>
</dbReference>